<feature type="transmembrane region" description="Helical" evidence="6">
    <location>
        <begin position="403"/>
        <end position="420"/>
    </location>
</feature>
<feature type="transmembrane region" description="Helical" evidence="6">
    <location>
        <begin position="325"/>
        <end position="347"/>
    </location>
</feature>
<accession>A0AAN9RYE3</accession>
<protein>
    <recommendedName>
        <fullName evidence="9">Protein NRT1/ PTR FAMILY 1.2-like</fullName>
    </recommendedName>
</protein>
<evidence type="ECO:0000256" key="1">
    <source>
        <dbReference type="ARBA" id="ARBA00004141"/>
    </source>
</evidence>
<dbReference type="PANTHER" id="PTHR11654">
    <property type="entry name" value="OLIGOPEPTIDE TRANSPORTER-RELATED"/>
    <property type="match status" value="1"/>
</dbReference>
<evidence type="ECO:0000256" key="6">
    <source>
        <dbReference type="SAM" id="Phobius"/>
    </source>
</evidence>
<evidence type="ECO:0000256" key="5">
    <source>
        <dbReference type="ARBA" id="ARBA00023136"/>
    </source>
</evidence>
<feature type="transmembrane region" description="Helical" evidence="6">
    <location>
        <begin position="57"/>
        <end position="80"/>
    </location>
</feature>
<keyword evidence="5 6" id="KW-0472">Membrane</keyword>
<keyword evidence="8" id="KW-1185">Reference proteome</keyword>
<feature type="transmembrane region" description="Helical" evidence="6">
    <location>
        <begin position="359"/>
        <end position="382"/>
    </location>
</feature>
<keyword evidence="4 6" id="KW-1133">Transmembrane helix</keyword>
<comment type="similarity">
    <text evidence="2">Belongs to the major facilitator superfamily. Proton-dependent oligopeptide transporter (POT/PTR) (TC 2.A.17) family.</text>
</comment>
<dbReference type="AlphaFoldDB" id="A0AAN9RYE3"/>
<comment type="subcellular location">
    <subcellularLocation>
        <location evidence="1">Membrane</location>
        <topology evidence="1">Multi-pass membrane protein</topology>
    </subcellularLocation>
</comment>
<reference evidence="7 8" key="1">
    <citation type="submission" date="2024-01" db="EMBL/GenBank/DDBJ databases">
        <title>The genomes of 5 underutilized Papilionoideae crops provide insights into root nodulation and disease resistanc.</title>
        <authorList>
            <person name="Jiang F."/>
        </authorList>
    </citation>
    <scope>NUCLEOTIDE SEQUENCE [LARGE SCALE GENOMIC DNA]</scope>
    <source>
        <strain evidence="7">DUOXIRENSHENG_FW03</strain>
        <tissue evidence="7">Leaves</tissue>
    </source>
</reference>
<dbReference type="InterPro" id="IPR000109">
    <property type="entry name" value="POT_fam"/>
</dbReference>
<dbReference type="Proteomes" id="UP001386955">
    <property type="component" value="Unassembled WGS sequence"/>
</dbReference>
<dbReference type="InterPro" id="IPR018456">
    <property type="entry name" value="PTR2_symporter_CS"/>
</dbReference>
<dbReference type="Gene3D" id="1.20.1250.20">
    <property type="entry name" value="MFS general substrate transporter like domains"/>
    <property type="match status" value="1"/>
</dbReference>
<dbReference type="GO" id="GO:0016020">
    <property type="term" value="C:membrane"/>
    <property type="evidence" value="ECO:0007669"/>
    <property type="project" value="UniProtKB-SubCell"/>
</dbReference>
<evidence type="ECO:0000313" key="8">
    <source>
        <dbReference type="Proteomes" id="UP001386955"/>
    </source>
</evidence>
<organism evidence="7 8">
    <name type="scientific">Psophocarpus tetragonolobus</name>
    <name type="common">Winged bean</name>
    <name type="synonym">Dolichos tetragonolobus</name>
    <dbReference type="NCBI Taxonomy" id="3891"/>
    <lineage>
        <taxon>Eukaryota</taxon>
        <taxon>Viridiplantae</taxon>
        <taxon>Streptophyta</taxon>
        <taxon>Embryophyta</taxon>
        <taxon>Tracheophyta</taxon>
        <taxon>Spermatophyta</taxon>
        <taxon>Magnoliopsida</taxon>
        <taxon>eudicotyledons</taxon>
        <taxon>Gunneridae</taxon>
        <taxon>Pentapetalae</taxon>
        <taxon>rosids</taxon>
        <taxon>fabids</taxon>
        <taxon>Fabales</taxon>
        <taxon>Fabaceae</taxon>
        <taxon>Papilionoideae</taxon>
        <taxon>50 kb inversion clade</taxon>
        <taxon>NPAAA clade</taxon>
        <taxon>indigoferoid/millettioid clade</taxon>
        <taxon>Phaseoleae</taxon>
        <taxon>Psophocarpus</taxon>
    </lineage>
</organism>
<dbReference type="InterPro" id="IPR036259">
    <property type="entry name" value="MFS_trans_sf"/>
</dbReference>
<gene>
    <name evidence="7" type="ORF">VNO78_30689</name>
</gene>
<name>A0AAN9RYE3_PSOTE</name>
<dbReference type="PROSITE" id="PS01022">
    <property type="entry name" value="PTR2_1"/>
    <property type="match status" value="1"/>
</dbReference>
<feature type="transmembrane region" description="Helical" evidence="6">
    <location>
        <begin position="526"/>
        <end position="546"/>
    </location>
</feature>
<dbReference type="SUPFAM" id="SSF103473">
    <property type="entry name" value="MFS general substrate transporter"/>
    <property type="match status" value="1"/>
</dbReference>
<evidence type="ECO:0008006" key="9">
    <source>
        <dbReference type="Google" id="ProtNLM"/>
    </source>
</evidence>
<evidence type="ECO:0000256" key="3">
    <source>
        <dbReference type="ARBA" id="ARBA00022692"/>
    </source>
</evidence>
<evidence type="ECO:0000256" key="4">
    <source>
        <dbReference type="ARBA" id="ARBA00022989"/>
    </source>
</evidence>
<comment type="caution">
    <text evidence="7">The sequence shown here is derived from an EMBL/GenBank/DDBJ whole genome shotgun (WGS) entry which is preliminary data.</text>
</comment>
<sequence>METMEEDIKPLISKGKPKGGLRTLPFILGSQGFEKMASFGLMPNMVLYLTRVFRMDVAAATNVIMLWSAATYLMPIIGAFLADSFVGRYPTIAFGTVVNVLGTLLFWLTTMIPQLSPSCDQITKSCSSATAAQLAFLYVSFGLMAIGAGGVRASSLAFGMDQLKNNNAGIRENYFNWTYAITTMAILVGMTVLVYLQENLGWKVGFGVPVVLMLISMVSFLLGSSFYVKLEVKGNVMSNCAQVVVASCKNRHLNLPPYFSDGMYYSENDSAMFMPSDKLRFLNKACLIKNPQEDLTQDGRAKNPWSLCTVQQVEALKSLIKIIPIWISGMIMSVNMSQGSLFILQAYSMDRHITPDFQIPAGSIGTFLIFSAIFWIFFYDRIIIPLASKVRGQPTRLRVKQKMGIGLFAVCLSIASLAIVEGVRRQLAIEEGFQDHPEGVVSMSVLWLLPRQFLDGFAEVFFGVGQNEFYITELPQSMSSIASCLPGLGNSGSHLISSIILSIIDKVTKAGGGVSWVSSNINQGHLDYYCWVIFGIMVLNVLYFLYCSKAYGPCKGEKNEGQDEGHC</sequence>
<dbReference type="GO" id="GO:0006857">
    <property type="term" value="P:oligopeptide transport"/>
    <property type="evidence" value="ECO:0007669"/>
    <property type="project" value="InterPro"/>
</dbReference>
<dbReference type="Pfam" id="PF00854">
    <property type="entry name" value="PTR2"/>
    <property type="match status" value="1"/>
</dbReference>
<dbReference type="GO" id="GO:0022857">
    <property type="term" value="F:transmembrane transporter activity"/>
    <property type="evidence" value="ECO:0007669"/>
    <property type="project" value="InterPro"/>
</dbReference>
<feature type="transmembrane region" description="Helical" evidence="6">
    <location>
        <begin position="92"/>
        <end position="112"/>
    </location>
</feature>
<evidence type="ECO:0000313" key="7">
    <source>
        <dbReference type="EMBL" id="KAK7384984.1"/>
    </source>
</evidence>
<proteinExistence type="inferred from homology"/>
<keyword evidence="3 6" id="KW-0812">Transmembrane</keyword>
<evidence type="ECO:0000256" key="2">
    <source>
        <dbReference type="ARBA" id="ARBA00005982"/>
    </source>
</evidence>
<dbReference type="EMBL" id="JAYMYS010000008">
    <property type="protein sequence ID" value="KAK7384984.1"/>
    <property type="molecule type" value="Genomic_DNA"/>
</dbReference>
<feature type="transmembrane region" description="Helical" evidence="6">
    <location>
        <begin position="208"/>
        <end position="228"/>
    </location>
</feature>
<feature type="transmembrane region" description="Helical" evidence="6">
    <location>
        <begin position="132"/>
        <end position="153"/>
    </location>
</feature>
<feature type="transmembrane region" description="Helical" evidence="6">
    <location>
        <begin position="174"/>
        <end position="196"/>
    </location>
</feature>